<evidence type="ECO:0000313" key="2">
    <source>
        <dbReference type="Proteomes" id="UP001238601"/>
    </source>
</evidence>
<dbReference type="EMBL" id="JAUSWK010000003">
    <property type="protein sequence ID" value="MDQ0567176.1"/>
    <property type="molecule type" value="Genomic_DNA"/>
</dbReference>
<reference evidence="1 2" key="1">
    <citation type="submission" date="2023-07" db="EMBL/GenBank/DDBJ databases">
        <title>Genomic Encyclopedia of Type Strains, Phase IV (KMG-IV): sequencing the most valuable type-strain genomes for metagenomic binning, comparative biology and taxonomic classification.</title>
        <authorList>
            <person name="Goeker M."/>
        </authorList>
    </citation>
    <scope>NUCLEOTIDE SEQUENCE [LARGE SCALE GENOMIC DNA]</scope>
    <source>
        <strain evidence="1 2">DSM 14432</strain>
    </source>
</reference>
<keyword evidence="2" id="KW-1185">Reference proteome</keyword>
<sequence length="93" mass="10613">MGIAMGVPMPFERVARRRIHLFDDLARQPLFVGIDLLDIRGEPYGLHGQQLLPVLPAEKDRRETDPLAGHLKYQVISENLVPKIRTFETDRAP</sequence>
<dbReference type="GeneID" id="93687544"/>
<accession>A0ABU0NCK2</accession>
<evidence type="ECO:0000313" key="1">
    <source>
        <dbReference type="EMBL" id="MDQ0567176.1"/>
    </source>
</evidence>
<dbReference type="RefSeq" id="WP_237452527.1">
    <property type="nucleotide sequence ID" value="NZ_JAUSWK010000003.1"/>
</dbReference>
<gene>
    <name evidence="1" type="ORF">QOZ97_002723</name>
</gene>
<dbReference type="Proteomes" id="UP001238601">
    <property type="component" value="Unassembled WGS sequence"/>
</dbReference>
<organism evidence="1 2">
    <name type="scientific">Qipengyuania citrea</name>
    <dbReference type="NCBI Taxonomy" id="225971"/>
    <lineage>
        <taxon>Bacteria</taxon>
        <taxon>Pseudomonadati</taxon>
        <taxon>Pseudomonadota</taxon>
        <taxon>Alphaproteobacteria</taxon>
        <taxon>Sphingomonadales</taxon>
        <taxon>Erythrobacteraceae</taxon>
        <taxon>Qipengyuania</taxon>
    </lineage>
</organism>
<name>A0ABU0NCK2_9SPHN</name>
<proteinExistence type="predicted"/>
<comment type="caution">
    <text evidence="1">The sequence shown here is derived from an EMBL/GenBank/DDBJ whole genome shotgun (WGS) entry which is preliminary data.</text>
</comment>
<protein>
    <submittedName>
        <fullName evidence="1">Uncharacterized protein</fullName>
    </submittedName>
</protein>